<proteinExistence type="predicted"/>
<dbReference type="Proteomes" id="UP000030747">
    <property type="component" value="Unassembled WGS sequence"/>
</dbReference>
<feature type="region of interest" description="Disordered" evidence="2">
    <location>
        <begin position="324"/>
        <end position="391"/>
    </location>
</feature>
<dbReference type="EMBL" id="HG675479">
    <property type="protein sequence ID" value="CDJ41115.1"/>
    <property type="molecule type" value="Genomic_DNA"/>
</dbReference>
<sequence length="450" mass="49933">AAAADADVPEERESCSAAGGRQQTLQPPAPCGRFFSRTASVDTSDDKETTAGIPEDLQTDPSMVLSTALDKLAKLRGKLDTLHQQLEVQSHEVSSYYSALKAADQVHSSLQQTAADCRVCYGRRHTQMQEVEKRLSVLTAQDLQPCSVDELEELAQELEGTQYKLTVVQAQRAGRSSEDSRKKPKQLLPYSSNCLPEPKSSFAIPEEPVARIGPDECVAVQESALQEIKALGDDLEHIRAVHCQYKKAYKKLQGIMTQQVNSYDVDLQRLIAIERNLEDKLRRLLFLNGDANYAELSDTQMQEYFRIVNLSIRKVYREIALRESGDRRQNEPRTSGQHNGPVCERARSRGCSREAQQNELGGTRRQSTDTATRQVSSPRSQGLSSSSLNCEGRRSGFNSVHVPFVAGSKTSSIAAQRMLQQNSRFAPQQGSSERGRFAGPEEQQQPSGFI</sequence>
<evidence type="ECO:0000313" key="3">
    <source>
        <dbReference type="EMBL" id="CDJ41115.1"/>
    </source>
</evidence>
<name>U6L029_EIMTE</name>
<evidence type="ECO:0000313" key="4">
    <source>
        <dbReference type="Proteomes" id="UP000030747"/>
    </source>
</evidence>
<reference evidence="3" key="1">
    <citation type="submission" date="2013-10" db="EMBL/GenBank/DDBJ databases">
        <title>Genomic analysis of the causative agents of coccidiosis in chickens.</title>
        <authorList>
            <person name="Reid A.J."/>
            <person name="Blake D."/>
            <person name="Billington K."/>
            <person name="Browne H."/>
            <person name="Dunn M."/>
            <person name="Hung S."/>
            <person name="Kawahara F."/>
            <person name="Miranda-Saavedra D."/>
            <person name="Mourier T."/>
            <person name="Nagra H."/>
            <person name="Otto T.D."/>
            <person name="Rawlings N."/>
            <person name="Sanchez A."/>
            <person name="Sanders M."/>
            <person name="Subramaniam C."/>
            <person name="Tay Y."/>
            <person name="Dear P."/>
            <person name="Doerig C."/>
            <person name="Gruber A."/>
            <person name="Parkinson J."/>
            <person name="Shirley M."/>
            <person name="Wan K.L."/>
            <person name="Berriman M."/>
            <person name="Tomley F."/>
            <person name="Pain A."/>
        </authorList>
    </citation>
    <scope>NUCLEOTIDE SEQUENCE [LARGE SCALE GENOMIC DNA]</scope>
    <source>
        <strain evidence="3">Houghton</strain>
    </source>
</reference>
<dbReference type="Gene3D" id="1.10.287.1490">
    <property type="match status" value="1"/>
</dbReference>
<accession>U6L029</accession>
<dbReference type="RefSeq" id="XP_013231865.1">
    <property type="nucleotide sequence ID" value="XM_013376411.1"/>
</dbReference>
<dbReference type="AlphaFoldDB" id="U6L029"/>
<feature type="compositionally biased region" description="Polar residues" evidence="2">
    <location>
        <begin position="354"/>
        <end position="375"/>
    </location>
</feature>
<feature type="compositionally biased region" description="Polar residues" evidence="2">
    <location>
        <begin position="420"/>
        <end position="432"/>
    </location>
</feature>
<reference evidence="3" key="2">
    <citation type="submission" date="2013-10" db="EMBL/GenBank/DDBJ databases">
        <authorList>
            <person name="Aslett M."/>
        </authorList>
    </citation>
    <scope>NUCLEOTIDE SEQUENCE [LARGE SCALE GENOMIC DNA]</scope>
    <source>
        <strain evidence="3">Houghton</strain>
    </source>
</reference>
<feature type="non-terminal residue" evidence="3">
    <location>
        <position position="1"/>
    </location>
</feature>
<organism evidence="3 4">
    <name type="scientific">Eimeria tenella</name>
    <name type="common">Coccidian parasite</name>
    <dbReference type="NCBI Taxonomy" id="5802"/>
    <lineage>
        <taxon>Eukaryota</taxon>
        <taxon>Sar</taxon>
        <taxon>Alveolata</taxon>
        <taxon>Apicomplexa</taxon>
        <taxon>Conoidasida</taxon>
        <taxon>Coccidia</taxon>
        <taxon>Eucoccidiorida</taxon>
        <taxon>Eimeriorina</taxon>
        <taxon>Eimeriidae</taxon>
        <taxon>Eimeria</taxon>
    </lineage>
</organism>
<protein>
    <submittedName>
        <fullName evidence="3">Uncharacterized protein</fullName>
    </submittedName>
</protein>
<feature type="region of interest" description="Disordered" evidence="2">
    <location>
        <begin position="420"/>
        <end position="450"/>
    </location>
</feature>
<dbReference type="GeneID" id="25252960"/>
<dbReference type="VEuPathDB" id="ToxoDB:ETH2_1538300"/>
<keyword evidence="4" id="KW-1185">Reference proteome</keyword>
<feature type="region of interest" description="Disordered" evidence="2">
    <location>
        <begin position="1"/>
        <end position="58"/>
    </location>
</feature>
<dbReference type="VEuPathDB" id="ToxoDB:ETH_00019155"/>
<feature type="compositionally biased region" description="Low complexity" evidence="2">
    <location>
        <begin position="376"/>
        <end position="387"/>
    </location>
</feature>
<feature type="coiled-coil region" evidence="1">
    <location>
        <begin position="65"/>
        <end position="92"/>
    </location>
</feature>
<keyword evidence="1" id="KW-0175">Coiled coil</keyword>
<dbReference type="OrthoDB" id="347792at2759"/>
<evidence type="ECO:0000256" key="1">
    <source>
        <dbReference type="SAM" id="Coils"/>
    </source>
</evidence>
<evidence type="ECO:0000256" key="2">
    <source>
        <dbReference type="SAM" id="MobiDB-lite"/>
    </source>
</evidence>
<gene>
    <name evidence="3" type="ORF">ETH_00019155</name>
</gene>